<comment type="caution">
    <text evidence="2">The sequence shown here is derived from an EMBL/GenBank/DDBJ whole genome shotgun (WGS) entry which is preliminary data.</text>
</comment>
<accession>A0A935IVG1</accession>
<evidence type="ECO:0000313" key="1">
    <source>
        <dbReference type="EMBL" id="MBK6299917.1"/>
    </source>
</evidence>
<evidence type="ECO:0000313" key="3">
    <source>
        <dbReference type="EMBL" id="MBL0003586.1"/>
    </source>
</evidence>
<dbReference type="Proteomes" id="UP000886632">
    <property type="component" value="Unassembled WGS sequence"/>
</dbReference>
<dbReference type="Pfam" id="PF20118">
    <property type="entry name" value="DUF6508"/>
    <property type="match status" value="1"/>
</dbReference>
<proteinExistence type="predicted"/>
<dbReference type="Proteomes" id="UP000718281">
    <property type="component" value="Unassembled WGS sequence"/>
</dbReference>
<organism evidence="2 5">
    <name type="scientific">Candidatus Phosphoribacter hodrii</name>
    <dbReference type="NCBI Taxonomy" id="2953743"/>
    <lineage>
        <taxon>Bacteria</taxon>
        <taxon>Bacillati</taxon>
        <taxon>Actinomycetota</taxon>
        <taxon>Actinomycetes</taxon>
        <taxon>Micrococcales</taxon>
        <taxon>Dermatophilaceae</taxon>
        <taxon>Candidatus Phosphoribacter</taxon>
    </lineage>
</organism>
<gene>
    <name evidence="1" type="ORF">IPF40_02295</name>
    <name evidence="2" type="ORF">IPI13_09985</name>
    <name evidence="3" type="ORF">IPP00_06230</name>
</gene>
<dbReference type="EMBL" id="JADJIB010000003">
    <property type="protein sequence ID" value="MBK7273468.1"/>
    <property type="molecule type" value="Genomic_DNA"/>
</dbReference>
<dbReference type="Proteomes" id="UP000726105">
    <property type="component" value="Unassembled WGS sequence"/>
</dbReference>
<dbReference type="EMBL" id="JADKGK010000013">
    <property type="protein sequence ID" value="MBL0003586.1"/>
    <property type="molecule type" value="Genomic_DNA"/>
</dbReference>
<sequence length="164" mass="17902">MARDLRPKDLRSLDPLTTDQVTQAARLHACLQAHHGEWGHWEGGKVGADGAQTPHRVILTPIAQETYDWLLTSGVMPDFNWLAWPAKRELVQGNVSTLEPDVARALLTALIVQEHSSDGSLLGIFRHGIITNLLGVLGTSPHDPEPEATLDPVDDGHPLVLEPI</sequence>
<dbReference type="InterPro" id="IPR045425">
    <property type="entry name" value="DUF6508"/>
</dbReference>
<reference evidence="4 5" key="1">
    <citation type="submission" date="2020-10" db="EMBL/GenBank/DDBJ databases">
        <title>Connecting structure to function with the recovery of over 1000 high-quality activated sludge metagenome-assembled genomes encoding full-length rRNA genes using long-read sequencing.</title>
        <authorList>
            <person name="Singleton C.M."/>
            <person name="Petriglieri F."/>
            <person name="Kristensen J.M."/>
            <person name="Kirkegaard R.H."/>
            <person name="Michaelsen T.Y."/>
            <person name="Andersen M.H."/>
            <person name="Karst S.M."/>
            <person name="Dueholm M.S."/>
            <person name="Nielsen P.H."/>
            <person name="Albertsen M."/>
        </authorList>
    </citation>
    <scope>NUCLEOTIDE SEQUENCE [LARGE SCALE GENOMIC DNA]</scope>
    <source>
        <strain evidence="1">AalE_18-Q3-R2-46_BAT3C.188</strain>
        <strain evidence="2">Ega_18-Q3-R5-49_MAXAC.001</strain>
        <strain evidence="3">Ribe_18-Q3-R11-54_MAXAC.001</strain>
    </source>
</reference>
<dbReference type="EMBL" id="JADIXZ010000001">
    <property type="protein sequence ID" value="MBK6299917.1"/>
    <property type="molecule type" value="Genomic_DNA"/>
</dbReference>
<evidence type="ECO:0000313" key="2">
    <source>
        <dbReference type="EMBL" id="MBK7273468.1"/>
    </source>
</evidence>
<name>A0A935IVG1_9MICO</name>
<dbReference type="AlphaFoldDB" id="A0A935IVG1"/>
<protein>
    <submittedName>
        <fullName evidence="2">Uncharacterized protein</fullName>
    </submittedName>
</protein>
<evidence type="ECO:0000313" key="5">
    <source>
        <dbReference type="Proteomes" id="UP000726105"/>
    </source>
</evidence>
<evidence type="ECO:0000313" key="4">
    <source>
        <dbReference type="Proteomes" id="UP000718281"/>
    </source>
</evidence>